<dbReference type="EMBL" id="BPQB01000010">
    <property type="protein sequence ID" value="GJE88840.1"/>
    <property type="molecule type" value="Genomic_DNA"/>
</dbReference>
<keyword evidence="1" id="KW-1133">Transmembrane helix</keyword>
<evidence type="ECO:0000313" key="3">
    <source>
        <dbReference type="EMBL" id="GJE88840.1"/>
    </source>
</evidence>
<comment type="caution">
    <text evidence="3">The sequence shown here is derived from an EMBL/GenBank/DDBJ whole genome shotgun (WGS) entry which is preliminary data.</text>
</comment>
<accession>A0A9P3LB41</accession>
<evidence type="ECO:0000256" key="1">
    <source>
        <dbReference type="SAM" id="Phobius"/>
    </source>
</evidence>
<dbReference type="InterPro" id="IPR045340">
    <property type="entry name" value="DUF6533"/>
</dbReference>
<protein>
    <recommendedName>
        <fullName evidence="2">DUF6533 domain-containing protein</fullName>
    </recommendedName>
</protein>
<dbReference type="Pfam" id="PF20151">
    <property type="entry name" value="DUF6533"/>
    <property type="match status" value="1"/>
</dbReference>
<dbReference type="AlphaFoldDB" id="A0A9P3LB41"/>
<sequence length="83" mass="9325">MALASDRAVADNTRFITSTWLATIALITYDYLLTFSDEVHYIWARGSKPTKIIFAVCRYSTIVTLIMTMSVCDLGLARIESAR</sequence>
<reference evidence="3 4" key="1">
    <citation type="submission" date="2021-08" db="EMBL/GenBank/DDBJ databases">
        <title>Draft Genome Sequence of Phanerochaete sordida strain YK-624.</title>
        <authorList>
            <person name="Mori T."/>
            <person name="Dohra H."/>
            <person name="Suzuki T."/>
            <person name="Kawagishi H."/>
            <person name="Hirai H."/>
        </authorList>
    </citation>
    <scope>NUCLEOTIDE SEQUENCE [LARGE SCALE GENOMIC DNA]</scope>
    <source>
        <strain evidence="3 4">YK-624</strain>
    </source>
</reference>
<dbReference type="Proteomes" id="UP000703269">
    <property type="component" value="Unassembled WGS sequence"/>
</dbReference>
<evidence type="ECO:0000259" key="2">
    <source>
        <dbReference type="Pfam" id="PF20151"/>
    </source>
</evidence>
<proteinExistence type="predicted"/>
<evidence type="ECO:0000313" key="4">
    <source>
        <dbReference type="Proteomes" id="UP000703269"/>
    </source>
</evidence>
<keyword evidence="1" id="KW-0472">Membrane</keyword>
<dbReference type="OrthoDB" id="2745134at2759"/>
<gene>
    <name evidence="3" type="ORF">PsYK624_049270</name>
</gene>
<keyword evidence="1" id="KW-0812">Transmembrane</keyword>
<organism evidence="3 4">
    <name type="scientific">Phanerochaete sordida</name>
    <dbReference type="NCBI Taxonomy" id="48140"/>
    <lineage>
        <taxon>Eukaryota</taxon>
        <taxon>Fungi</taxon>
        <taxon>Dikarya</taxon>
        <taxon>Basidiomycota</taxon>
        <taxon>Agaricomycotina</taxon>
        <taxon>Agaricomycetes</taxon>
        <taxon>Polyporales</taxon>
        <taxon>Phanerochaetaceae</taxon>
        <taxon>Phanerochaete</taxon>
    </lineage>
</organism>
<feature type="transmembrane region" description="Helical" evidence="1">
    <location>
        <begin position="52"/>
        <end position="76"/>
    </location>
</feature>
<name>A0A9P3LB41_9APHY</name>
<feature type="transmembrane region" description="Helical" evidence="1">
    <location>
        <begin position="12"/>
        <end position="32"/>
    </location>
</feature>
<keyword evidence="4" id="KW-1185">Reference proteome</keyword>
<feature type="domain" description="DUF6533" evidence="2">
    <location>
        <begin position="21"/>
        <end position="63"/>
    </location>
</feature>